<evidence type="ECO:0000256" key="1">
    <source>
        <dbReference type="SAM" id="MobiDB-lite"/>
    </source>
</evidence>
<keyword evidence="3" id="KW-1185">Reference proteome</keyword>
<sequence length="146" mass="16237">MGNGYYSSNASSSCFSSLPLGVGGIPTTRPPSQNRYQPDDQQMNQRGRPDLMQTVDYRYAGGRWHRRRFPLSIVLEEEEDTSSSSGSSEAPTSSDGDSHSQRKRVGLTDLVVGFALTIRRGFLRRARSSDSLRSTTSVKSRRMLID</sequence>
<protein>
    <submittedName>
        <fullName evidence="2">Uncharacterized protein</fullName>
    </submittedName>
</protein>
<dbReference type="Proteomes" id="UP000027265">
    <property type="component" value="Unassembled WGS sequence"/>
</dbReference>
<accession>A0A067QL03</accession>
<feature type="region of interest" description="Disordered" evidence="1">
    <location>
        <begin position="127"/>
        <end position="146"/>
    </location>
</feature>
<feature type="compositionally biased region" description="Polar residues" evidence="1">
    <location>
        <begin position="30"/>
        <end position="45"/>
    </location>
</feature>
<feature type="region of interest" description="Disordered" evidence="1">
    <location>
        <begin position="75"/>
        <end position="104"/>
    </location>
</feature>
<dbReference type="EMBL" id="KL197710">
    <property type="protein sequence ID" value="KDQ63301.1"/>
    <property type="molecule type" value="Genomic_DNA"/>
</dbReference>
<reference evidence="3" key="1">
    <citation type="journal article" date="2014" name="Proc. Natl. Acad. Sci. U.S.A.">
        <title>Extensive sampling of basidiomycete genomes demonstrates inadequacy of the white-rot/brown-rot paradigm for wood decay fungi.</title>
        <authorList>
            <person name="Riley R."/>
            <person name="Salamov A.A."/>
            <person name="Brown D.W."/>
            <person name="Nagy L.G."/>
            <person name="Floudas D."/>
            <person name="Held B.W."/>
            <person name="Levasseur A."/>
            <person name="Lombard V."/>
            <person name="Morin E."/>
            <person name="Otillar R."/>
            <person name="Lindquist E.A."/>
            <person name="Sun H."/>
            <person name="LaButti K.M."/>
            <person name="Schmutz J."/>
            <person name="Jabbour D."/>
            <person name="Luo H."/>
            <person name="Baker S.E."/>
            <person name="Pisabarro A.G."/>
            <person name="Walton J.D."/>
            <person name="Blanchette R.A."/>
            <person name="Henrissat B."/>
            <person name="Martin F."/>
            <person name="Cullen D."/>
            <person name="Hibbett D.S."/>
            <person name="Grigoriev I.V."/>
        </authorList>
    </citation>
    <scope>NUCLEOTIDE SEQUENCE [LARGE SCALE GENOMIC DNA]</scope>
    <source>
        <strain evidence="3">MUCL 33604</strain>
    </source>
</reference>
<gene>
    <name evidence="2" type="ORF">JAAARDRAFT_29319</name>
</gene>
<proteinExistence type="predicted"/>
<organism evidence="2 3">
    <name type="scientific">Jaapia argillacea MUCL 33604</name>
    <dbReference type="NCBI Taxonomy" id="933084"/>
    <lineage>
        <taxon>Eukaryota</taxon>
        <taxon>Fungi</taxon>
        <taxon>Dikarya</taxon>
        <taxon>Basidiomycota</taxon>
        <taxon>Agaricomycotina</taxon>
        <taxon>Agaricomycetes</taxon>
        <taxon>Agaricomycetidae</taxon>
        <taxon>Jaapiales</taxon>
        <taxon>Jaapiaceae</taxon>
        <taxon>Jaapia</taxon>
    </lineage>
</organism>
<evidence type="ECO:0000313" key="2">
    <source>
        <dbReference type="EMBL" id="KDQ63301.1"/>
    </source>
</evidence>
<dbReference type="HOGENOM" id="CLU_1777746_0_0_1"/>
<evidence type="ECO:0000313" key="3">
    <source>
        <dbReference type="Proteomes" id="UP000027265"/>
    </source>
</evidence>
<name>A0A067QL03_9AGAM</name>
<dbReference type="AlphaFoldDB" id="A0A067QL03"/>
<feature type="compositionally biased region" description="Low complexity" evidence="1">
    <location>
        <begin position="82"/>
        <end position="95"/>
    </location>
</feature>
<dbReference type="InParanoid" id="A0A067QL03"/>
<feature type="region of interest" description="Disordered" evidence="1">
    <location>
        <begin position="17"/>
        <end position="52"/>
    </location>
</feature>